<gene>
    <name evidence="1" type="ORF">WAK64_09955</name>
</gene>
<dbReference type="Gene3D" id="3.10.180.10">
    <property type="entry name" value="2,3-Dihydroxybiphenyl 1,2-Dioxygenase, domain 1"/>
    <property type="match status" value="1"/>
</dbReference>
<dbReference type="InterPro" id="IPR029068">
    <property type="entry name" value="Glyas_Bleomycin-R_OHBP_Dase"/>
</dbReference>
<evidence type="ECO:0000313" key="1">
    <source>
        <dbReference type="EMBL" id="MEI5907379.1"/>
    </source>
</evidence>
<name>A0ABU8HDX4_9BACI</name>
<sequence length="214" mass="25264">MQLFHYHWWTDKLEDMENFYHQLGFETTIRVGKYNGEMQTFHPPLKWDDFRDKGITFRIIEMVKGQTNITFGHGKKDMFDHIGLLVDETEYTEIMGKAKELNWRINEGDRRTFIFTPWHFKIELQKRNDVISKDKHTFIDTIEIDIPFKENPELIGSLLNLDTYQQNNDQVKVGDNNWNIVLCNSADTRLKSVYFSDGNINESDPVGAHLKSSK</sequence>
<evidence type="ECO:0000313" key="2">
    <source>
        <dbReference type="Proteomes" id="UP001312865"/>
    </source>
</evidence>
<proteinExistence type="predicted"/>
<dbReference type="Proteomes" id="UP001312865">
    <property type="component" value="Unassembled WGS sequence"/>
</dbReference>
<dbReference type="EMBL" id="JBBAXC010000007">
    <property type="protein sequence ID" value="MEI5907379.1"/>
    <property type="molecule type" value="Genomic_DNA"/>
</dbReference>
<accession>A0ABU8HDX4</accession>
<protein>
    <recommendedName>
        <fullName evidence="3">VOC domain-containing protein</fullName>
    </recommendedName>
</protein>
<comment type="caution">
    <text evidence="1">The sequence shown here is derived from an EMBL/GenBank/DDBJ whole genome shotgun (WGS) entry which is preliminary data.</text>
</comment>
<evidence type="ECO:0008006" key="3">
    <source>
        <dbReference type="Google" id="ProtNLM"/>
    </source>
</evidence>
<keyword evidence="2" id="KW-1185">Reference proteome</keyword>
<reference evidence="1 2" key="1">
    <citation type="journal article" date="2018" name="J. Microbiol.">
        <title>Bacillus spongiae sp. nov., isolated from sponge of Jeju Island.</title>
        <authorList>
            <person name="Lee G.E."/>
            <person name="Im W.T."/>
            <person name="Park J.S."/>
        </authorList>
    </citation>
    <scope>NUCLEOTIDE SEQUENCE [LARGE SCALE GENOMIC DNA]</scope>
    <source>
        <strain evidence="1 2">135PIL107-10</strain>
    </source>
</reference>
<organism evidence="1 2">
    <name type="scientific">Bacillus spongiae</name>
    <dbReference type="NCBI Taxonomy" id="2683610"/>
    <lineage>
        <taxon>Bacteria</taxon>
        <taxon>Bacillati</taxon>
        <taxon>Bacillota</taxon>
        <taxon>Bacilli</taxon>
        <taxon>Bacillales</taxon>
        <taxon>Bacillaceae</taxon>
        <taxon>Bacillus</taxon>
    </lineage>
</organism>
<dbReference type="RefSeq" id="WP_336586820.1">
    <property type="nucleotide sequence ID" value="NZ_JBBAXC010000007.1"/>
</dbReference>
<dbReference type="SUPFAM" id="SSF54593">
    <property type="entry name" value="Glyoxalase/Bleomycin resistance protein/Dihydroxybiphenyl dioxygenase"/>
    <property type="match status" value="1"/>
</dbReference>